<dbReference type="NCBIfam" id="TIGR03177">
    <property type="entry name" value="pilus_cpaB"/>
    <property type="match status" value="1"/>
</dbReference>
<feature type="region of interest" description="Disordered" evidence="1">
    <location>
        <begin position="21"/>
        <end position="74"/>
    </location>
</feature>
<evidence type="ECO:0000256" key="1">
    <source>
        <dbReference type="SAM" id="MobiDB-lite"/>
    </source>
</evidence>
<dbReference type="SMART" id="SM00858">
    <property type="entry name" value="SAF"/>
    <property type="match status" value="1"/>
</dbReference>
<comment type="caution">
    <text evidence="3">The sequence shown here is derived from an EMBL/GenBank/DDBJ whole genome shotgun (WGS) entry which is preliminary data.</text>
</comment>
<dbReference type="AlphaFoldDB" id="A0A369MIV2"/>
<evidence type="ECO:0000313" key="4">
    <source>
        <dbReference type="Proteomes" id="UP000253970"/>
    </source>
</evidence>
<feature type="compositionally biased region" description="Gly residues" evidence="1">
    <location>
        <begin position="34"/>
        <end position="46"/>
    </location>
</feature>
<name>A0A369MIV2_EGGLN</name>
<dbReference type="Proteomes" id="UP000253970">
    <property type="component" value="Unassembled WGS sequence"/>
</dbReference>
<dbReference type="InterPro" id="IPR031571">
    <property type="entry name" value="RcpC_dom"/>
</dbReference>
<evidence type="ECO:0000259" key="2">
    <source>
        <dbReference type="SMART" id="SM00858"/>
    </source>
</evidence>
<feature type="compositionally biased region" description="Low complexity" evidence="1">
    <location>
        <begin position="47"/>
        <end position="60"/>
    </location>
</feature>
<evidence type="ECO:0000313" key="3">
    <source>
        <dbReference type="EMBL" id="RDB70601.1"/>
    </source>
</evidence>
<dbReference type="Pfam" id="PF08666">
    <property type="entry name" value="SAF"/>
    <property type="match status" value="1"/>
</dbReference>
<dbReference type="EMBL" id="PPTU01000009">
    <property type="protein sequence ID" value="RDB70601.1"/>
    <property type="molecule type" value="Genomic_DNA"/>
</dbReference>
<dbReference type="InterPro" id="IPR017592">
    <property type="entry name" value="Pilus_assmbl_Flp-typ_CpaB"/>
</dbReference>
<gene>
    <name evidence="3" type="primary">cpaB</name>
    <name evidence="3" type="ORF">C1875_07500</name>
</gene>
<sequence length="306" mass="30038">MVMGGNGGDATAWGGGFAARASRRETDEGPAAGSVGGGRMGYGTPRGGASAAASMPAAAADRAKPAMPKPRKGDTVRVKRLATIVAASVALTAVSVSYGVWSAAASRAAVEHATAGALPTLVAAADIRAGDAITAEAVTVQDVPATYRAASALGGEALDAEGLAAGGRAIVDIPAGTQLSSSFVTGMGGDRLSAELGAGLQAVTLAVDVETGLAGHVRPYDTVRIVSAEGASAGEAFLETVCERARVVAVGDDATGVQSGSASVTVEVSPEEADAVREAQFAGRVSLVLVAADDAFEEVGADGQDD</sequence>
<proteinExistence type="predicted"/>
<dbReference type="InterPro" id="IPR013974">
    <property type="entry name" value="SAF"/>
</dbReference>
<accession>A0A369MIV2</accession>
<reference evidence="3 4" key="1">
    <citation type="journal article" date="2018" name="Elife">
        <title>Discovery and characterization of a prevalent human gut bacterial enzyme sufficient for the inactivation of a family of plant toxins.</title>
        <authorList>
            <person name="Koppel N."/>
            <person name="Bisanz J.E."/>
            <person name="Pandelia M.E."/>
            <person name="Turnbaugh P.J."/>
            <person name="Balskus E.P."/>
        </authorList>
    </citation>
    <scope>NUCLEOTIDE SEQUENCE [LARGE SCALE GENOMIC DNA]</scope>
    <source>
        <strain evidence="3 4">W1 BHI 6</strain>
    </source>
</reference>
<protein>
    <submittedName>
        <fullName evidence="3">Flp pilus assembly protein CpaB</fullName>
    </submittedName>
</protein>
<feature type="domain" description="SAF" evidence="2">
    <location>
        <begin position="118"/>
        <end position="185"/>
    </location>
</feature>
<dbReference type="CDD" id="cd11614">
    <property type="entry name" value="SAF_CpaB_FlgA_like"/>
    <property type="match status" value="1"/>
</dbReference>
<dbReference type="Pfam" id="PF16976">
    <property type="entry name" value="RcpC"/>
    <property type="match status" value="1"/>
</dbReference>
<organism evidence="3 4">
    <name type="scientific">Eggerthella lenta</name>
    <name type="common">Eubacterium lentum</name>
    <dbReference type="NCBI Taxonomy" id="84112"/>
    <lineage>
        <taxon>Bacteria</taxon>
        <taxon>Bacillati</taxon>
        <taxon>Actinomycetota</taxon>
        <taxon>Coriobacteriia</taxon>
        <taxon>Eggerthellales</taxon>
        <taxon>Eggerthellaceae</taxon>
        <taxon>Eggerthella</taxon>
    </lineage>
</organism>